<dbReference type="AlphaFoldDB" id="A0A9Q0JVS8"/>
<proteinExistence type="predicted"/>
<name>A0A9Q0JVS8_9MAGN</name>
<keyword evidence="2" id="KW-1185">Reference proteome</keyword>
<evidence type="ECO:0000313" key="2">
    <source>
        <dbReference type="Proteomes" id="UP001141806"/>
    </source>
</evidence>
<sequence length="122" mass="13419">MLVINKRLLRLRSISEEHCGLTGGSSLFKCALVFSRFFGLLVFFCEACEKVSVWFWVSMIDWGEKEGGMAAGDGVCRHEGRRVGRGERDALLVAQSLWVADLAISSDYAAVISALNNSLDLS</sequence>
<dbReference type="Proteomes" id="UP001141806">
    <property type="component" value="Unassembled WGS sequence"/>
</dbReference>
<dbReference type="EMBL" id="JAMYWD010000012">
    <property type="protein sequence ID" value="KAJ4953327.1"/>
    <property type="molecule type" value="Genomic_DNA"/>
</dbReference>
<accession>A0A9Q0JVS8</accession>
<comment type="caution">
    <text evidence="1">The sequence shown here is derived from an EMBL/GenBank/DDBJ whole genome shotgun (WGS) entry which is preliminary data.</text>
</comment>
<protein>
    <submittedName>
        <fullName evidence="1">Uncharacterized protein</fullName>
    </submittedName>
</protein>
<evidence type="ECO:0000313" key="1">
    <source>
        <dbReference type="EMBL" id="KAJ4953327.1"/>
    </source>
</evidence>
<organism evidence="1 2">
    <name type="scientific">Protea cynaroides</name>
    <dbReference type="NCBI Taxonomy" id="273540"/>
    <lineage>
        <taxon>Eukaryota</taxon>
        <taxon>Viridiplantae</taxon>
        <taxon>Streptophyta</taxon>
        <taxon>Embryophyta</taxon>
        <taxon>Tracheophyta</taxon>
        <taxon>Spermatophyta</taxon>
        <taxon>Magnoliopsida</taxon>
        <taxon>Proteales</taxon>
        <taxon>Proteaceae</taxon>
        <taxon>Protea</taxon>
    </lineage>
</organism>
<gene>
    <name evidence="1" type="ORF">NE237_030159</name>
</gene>
<reference evidence="1" key="1">
    <citation type="journal article" date="2023" name="Plant J.">
        <title>The genome of the king protea, Protea cynaroides.</title>
        <authorList>
            <person name="Chang J."/>
            <person name="Duong T.A."/>
            <person name="Schoeman C."/>
            <person name="Ma X."/>
            <person name="Roodt D."/>
            <person name="Barker N."/>
            <person name="Li Z."/>
            <person name="Van de Peer Y."/>
            <person name="Mizrachi E."/>
        </authorList>
    </citation>
    <scope>NUCLEOTIDE SEQUENCE</scope>
    <source>
        <tissue evidence="1">Young leaves</tissue>
    </source>
</reference>